<name>A0AAE0FKZ3_9CHLO</name>
<keyword evidence="3" id="KW-1185">Reference proteome</keyword>
<comment type="caution">
    <text evidence="2">The sequence shown here is derived from an EMBL/GenBank/DDBJ whole genome shotgun (WGS) entry which is preliminary data.</text>
</comment>
<reference evidence="2 3" key="1">
    <citation type="journal article" date="2015" name="Genome Biol. Evol.">
        <title>Comparative Genomics of a Bacterivorous Green Alga Reveals Evolutionary Causalities and Consequences of Phago-Mixotrophic Mode of Nutrition.</title>
        <authorList>
            <person name="Burns J.A."/>
            <person name="Paasch A."/>
            <person name="Narechania A."/>
            <person name="Kim E."/>
        </authorList>
    </citation>
    <scope>NUCLEOTIDE SEQUENCE [LARGE SCALE GENOMIC DNA]</scope>
    <source>
        <strain evidence="2 3">PLY_AMNH</strain>
    </source>
</reference>
<evidence type="ECO:0000313" key="2">
    <source>
        <dbReference type="EMBL" id="KAK3261624.1"/>
    </source>
</evidence>
<organism evidence="2 3">
    <name type="scientific">Cymbomonas tetramitiformis</name>
    <dbReference type="NCBI Taxonomy" id="36881"/>
    <lineage>
        <taxon>Eukaryota</taxon>
        <taxon>Viridiplantae</taxon>
        <taxon>Chlorophyta</taxon>
        <taxon>Pyramimonadophyceae</taxon>
        <taxon>Pyramimonadales</taxon>
        <taxon>Pyramimonadaceae</taxon>
        <taxon>Cymbomonas</taxon>
    </lineage>
</organism>
<sequence>MGDRRPLDGGRRITLGSIGELEIASGVHVGKWSPIGGGWLTSGGVADLAIASGVRDGWDGPKGGRKNTRYLSFRGHTAAGAGLGGTVGGTFHGSCYTTRYNGCFFWLRRGCHTHFHEAAEAKKRPKMQWSTVHTRGRGRQRMKGSEPNA</sequence>
<proteinExistence type="predicted"/>
<dbReference type="EMBL" id="LGRX02016782">
    <property type="protein sequence ID" value="KAK3261624.1"/>
    <property type="molecule type" value="Genomic_DNA"/>
</dbReference>
<protein>
    <submittedName>
        <fullName evidence="2">Uncharacterized protein</fullName>
    </submittedName>
</protein>
<feature type="region of interest" description="Disordered" evidence="1">
    <location>
        <begin position="126"/>
        <end position="149"/>
    </location>
</feature>
<evidence type="ECO:0000256" key="1">
    <source>
        <dbReference type="SAM" id="MobiDB-lite"/>
    </source>
</evidence>
<gene>
    <name evidence="2" type="ORF">CYMTET_29473</name>
</gene>
<accession>A0AAE0FKZ3</accession>
<evidence type="ECO:0000313" key="3">
    <source>
        <dbReference type="Proteomes" id="UP001190700"/>
    </source>
</evidence>
<dbReference type="Proteomes" id="UP001190700">
    <property type="component" value="Unassembled WGS sequence"/>
</dbReference>
<dbReference type="AlphaFoldDB" id="A0AAE0FKZ3"/>